<dbReference type="InterPro" id="IPR000504">
    <property type="entry name" value="RRM_dom"/>
</dbReference>
<evidence type="ECO:0000256" key="3">
    <source>
        <dbReference type="ARBA" id="ARBA00022737"/>
    </source>
</evidence>
<dbReference type="Gene3D" id="3.30.70.330">
    <property type="match status" value="2"/>
</dbReference>
<dbReference type="GO" id="GO:0008380">
    <property type="term" value="P:RNA splicing"/>
    <property type="evidence" value="ECO:0007669"/>
    <property type="project" value="UniProtKB-KW"/>
</dbReference>
<dbReference type="CDD" id="cd12392">
    <property type="entry name" value="RRM2_SART3"/>
    <property type="match status" value="1"/>
</dbReference>
<keyword evidence="11" id="KW-1185">Reference proteome</keyword>
<dbReference type="SUPFAM" id="SSF48452">
    <property type="entry name" value="TPR-like"/>
    <property type="match status" value="1"/>
</dbReference>
<dbReference type="SUPFAM" id="SSF54928">
    <property type="entry name" value="RNA-binding domain, RBD"/>
    <property type="match status" value="2"/>
</dbReference>
<dbReference type="InterPro" id="IPR003107">
    <property type="entry name" value="HAT"/>
</dbReference>
<name>A0A8X6WQT4_9ARAC</name>
<evidence type="ECO:0000256" key="1">
    <source>
        <dbReference type="ARBA" id="ARBA00004123"/>
    </source>
</evidence>
<evidence type="ECO:0000256" key="7">
    <source>
        <dbReference type="PROSITE-ProRule" id="PRU00176"/>
    </source>
</evidence>
<dbReference type="InterPro" id="IPR034218">
    <property type="entry name" value="SART3_RRM2"/>
</dbReference>
<sequence>MENKWILIGISGCTNAGKTTLTSTLAEHFPGTVVINQDQYFRSDDSKEHILIPELNHKNWERLESVNWDAMMENLENIVNSPPPQKNSLLIIEGHIIFNHPVIRKLFHKKYFLTLSREETLKRRITRVYDPPDVPGYFDLCVWPMYLLNLEDVKENCPDVKFLDGNDNRDDIFENVKSDIESILNKQLAMDVDESLETLDEDTYTNLSEGSSDEDDVDEEKTRQLQKEVEANPYTYELHVQLISLCRKLGDLDKLRAAREKMSEIFPLTPELWLDWITDERKLIVEPAQQKELVPLFERALTDYPSVSLWLEYVQFSIGMIGDTWVNDGLDNVRQTFEKGATAVGIHVTQGCLIWEAYREFEIVYLLHIKKKGATPKEISDQEERIFNIFKRQLSIPLFDMERTYTEFKEFEMEEYKPTNTYIDQAYKKALNKLKELQTYEDALYKSEAPHYEEYKQYIQFEKKCGEPVRVQNIYERALIENCLKEELWLDYVKYVDQVIKIRDMSIPVYERAVRNCPWCLQLWVAYVRALEHYEEPHEKITAILETAVCMGFTKAEDFKELWLAYLDYLRRRIDKEQNESRDTSKCFEEILEVFNRAVTQMKHYFWGSESEYVIVNYLVFFMVKYKKDIEEARKIWRELLDHGHKEEARVWLDYANFERLYGDASHYRKLLLQALSCASDWQESFVDLLITFEREEGTLESLQKSLAKCETQMQRVNEKRMKKIEEAASSLEKEYNKRNSVKHQIKKLEETASSLEKEYNKRNSVKHQLKGSRNEHSSKRDEPKPAVQMDSEGFKIPPVPDKLHHSPNSKQESQSDLESEKKKRHAPEEQTSQESKKRKVETSESHGMSIKHDSSKDDRTVFLSNLSYKSDEDKIKEFFSQIGDLEEVRLVKDYKGRSKGFCYVVYKSQEHARLALKKDREQLDGRPVLVSPCEDKKNNPSVQQKFKFATSLERNKLFIKGLPFSITKEDLETMFKEYGPLKDVRIVTYRNGHSKGIAYVDYHDETAAANAVMKMDGTKIKDHVISVAISNPPPRKPKKEFSSGSIADSLGGGGSAPKGPRGRGRTQLSMVPRSVARAPSSRATNASNGTVQNGQSSEPMDSSEERKPLSNNDFAKMLQK</sequence>
<dbReference type="AlphaFoldDB" id="A0A8X6WQT4"/>
<feature type="compositionally biased region" description="Polar residues" evidence="8">
    <location>
        <begin position="1082"/>
        <end position="1101"/>
    </location>
</feature>
<feature type="region of interest" description="Disordered" evidence="8">
    <location>
        <begin position="1028"/>
        <end position="1121"/>
    </location>
</feature>
<feature type="domain" description="RRM" evidence="9">
    <location>
        <begin position="860"/>
        <end position="936"/>
    </location>
</feature>
<accession>A0A8X6WQT4</accession>
<dbReference type="InterPro" id="IPR034217">
    <property type="entry name" value="SART3_RRM1"/>
</dbReference>
<dbReference type="PANTHER" id="PTHR17204">
    <property type="entry name" value="PRE-MRNA PROCESSING PROTEIN PRP39-RELATED"/>
    <property type="match status" value="1"/>
</dbReference>
<evidence type="ECO:0000313" key="11">
    <source>
        <dbReference type="Proteomes" id="UP000886998"/>
    </source>
</evidence>
<dbReference type="Pfam" id="PF05843">
    <property type="entry name" value="Suf"/>
    <property type="match status" value="1"/>
</dbReference>
<dbReference type="InterPro" id="IPR035979">
    <property type="entry name" value="RBD_domain_sf"/>
</dbReference>
<dbReference type="InterPro" id="IPR008847">
    <property type="entry name" value="Suf"/>
</dbReference>
<dbReference type="InterPro" id="IPR012677">
    <property type="entry name" value="Nucleotide-bd_a/b_plait_sf"/>
</dbReference>
<dbReference type="GO" id="GO:0003723">
    <property type="term" value="F:RNA binding"/>
    <property type="evidence" value="ECO:0007669"/>
    <property type="project" value="UniProtKB-UniRule"/>
</dbReference>
<dbReference type="OrthoDB" id="360390at2759"/>
<dbReference type="Proteomes" id="UP000886998">
    <property type="component" value="Unassembled WGS sequence"/>
</dbReference>
<reference evidence="10" key="1">
    <citation type="submission" date="2020-08" db="EMBL/GenBank/DDBJ databases">
        <title>Multicomponent nature underlies the extraordinary mechanical properties of spider dragline silk.</title>
        <authorList>
            <person name="Kono N."/>
            <person name="Nakamura H."/>
            <person name="Mori M."/>
            <person name="Yoshida Y."/>
            <person name="Ohtoshi R."/>
            <person name="Malay A.D."/>
            <person name="Moran D.A.P."/>
            <person name="Tomita M."/>
            <person name="Numata K."/>
            <person name="Arakawa K."/>
        </authorList>
    </citation>
    <scope>NUCLEOTIDE SEQUENCE</scope>
</reference>
<evidence type="ECO:0000256" key="8">
    <source>
        <dbReference type="SAM" id="MobiDB-lite"/>
    </source>
</evidence>
<dbReference type="InterPro" id="IPR011990">
    <property type="entry name" value="TPR-like_helical_dom_sf"/>
</dbReference>
<comment type="subcellular location">
    <subcellularLocation>
        <location evidence="1">Nucleus</location>
    </subcellularLocation>
</comment>
<dbReference type="Pfam" id="PF16605">
    <property type="entry name" value="LSM_int_assoc"/>
    <property type="match status" value="1"/>
</dbReference>
<feature type="domain" description="RRM" evidence="9">
    <location>
        <begin position="956"/>
        <end position="1033"/>
    </location>
</feature>
<dbReference type="GO" id="GO:0006397">
    <property type="term" value="P:mRNA processing"/>
    <property type="evidence" value="ECO:0007669"/>
    <property type="project" value="UniProtKB-KW"/>
</dbReference>
<evidence type="ECO:0000256" key="2">
    <source>
        <dbReference type="ARBA" id="ARBA00022664"/>
    </source>
</evidence>
<keyword evidence="2" id="KW-0507">mRNA processing</keyword>
<evidence type="ECO:0000256" key="6">
    <source>
        <dbReference type="ARBA" id="ARBA00023242"/>
    </source>
</evidence>
<proteinExistence type="predicted"/>
<feature type="compositionally biased region" description="Basic and acidic residues" evidence="8">
    <location>
        <begin position="773"/>
        <end position="785"/>
    </location>
</feature>
<keyword evidence="5" id="KW-0508">mRNA splicing</keyword>
<feature type="compositionally biased region" description="Polar residues" evidence="8">
    <location>
        <begin position="807"/>
        <end position="817"/>
    </location>
</feature>
<gene>
    <name evidence="10" type="primary">Sart3</name>
    <name evidence="10" type="ORF">TNIN_493941</name>
</gene>
<dbReference type="CDD" id="cd12391">
    <property type="entry name" value="RRM1_SART3"/>
    <property type="match status" value="1"/>
</dbReference>
<dbReference type="Gene3D" id="3.40.50.300">
    <property type="entry name" value="P-loop containing nucleotide triphosphate hydrolases"/>
    <property type="match status" value="1"/>
</dbReference>
<dbReference type="GO" id="GO:0005634">
    <property type="term" value="C:nucleus"/>
    <property type="evidence" value="ECO:0007669"/>
    <property type="project" value="UniProtKB-SubCell"/>
</dbReference>
<dbReference type="Gene3D" id="1.25.40.10">
    <property type="entry name" value="Tetratricopeptide repeat domain"/>
    <property type="match status" value="2"/>
</dbReference>
<protein>
    <submittedName>
        <fullName evidence="10">Squamous cell carcinoma antigen recognized by T-cells 3</fullName>
    </submittedName>
</protein>
<dbReference type="SMART" id="SM00360">
    <property type="entry name" value="RRM"/>
    <property type="match status" value="2"/>
</dbReference>
<dbReference type="SMART" id="SM00386">
    <property type="entry name" value="HAT"/>
    <property type="match status" value="9"/>
</dbReference>
<dbReference type="FunFam" id="3.30.70.330:FF:001337">
    <property type="entry name" value="SART-3/p110 homolog"/>
    <property type="match status" value="1"/>
</dbReference>
<keyword evidence="6" id="KW-0539">Nucleus</keyword>
<evidence type="ECO:0000259" key="9">
    <source>
        <dbReference type="PROSITE" id="PS50102"/>
    </source>
</evidence>
<dbReference type="Pfam" id="PF13238">
    <property type="entry name" value="AAA_18"/>
    <property type="match status" value="1"/>
</dbReference>
<evidence type="ECO:0000256" key="5">
    <source>
        <dbReference type="ARBA" id="ARBA00023187"/>
    </source>
</evidence>
<keyword evidence="4 7" id="KW-0694">RNA-binding</keyword>
<dbReference type="EMBL" id="BMAV01001512">
    <property type="protein sequence ID" value="GFY39727.1"/>
    <property type="molecule type" value="Genomic_DNA"/>
</dbReference>
<evidence type="ECO:0000256" key="4">
    <source>
        <dbReference type="ARBA" id="ARBA00022884"/>
    </source>
</evidence>
<dbReference type="PROSITE" id="PS50102">
    <property type="entry name" value="RRM"/>
    <property type="match status" value="2"/>
</dbReference>
<dbReference type="InterPro" id="IPR027417">
    <property type="entry name" value="P-loop_NTPase"/>
</dbReference>
<feature type="compositionally biased region" description="Basic and acidic residues" evidence="8">
    <location>
        <begin position="841"/>
        <end position="857"/>
    </location>
</feature>
<dbReference type="Pfam" id="PF00076">
    <property type="entry name" value="RRM_1"/>
    <property type="match status" value="2"/>
</dbReference>
<organism evidence="10 11">
    <name type="scientific">Trichonephila inaurata madagascariensis</name>
    <dbReference type="NCBI Taxonomy" id="2747483"/>
    <lineage>
        <taxon>Eukaryota</taxon>
        <taxon>Metazoa</taxon>
        <taxon>Ecdysozoa</taxon>
        <taxon>Arthropoda</taxon>
        <taxon>Chelicerata</taxon>
        <taxon>Arachnida</taxon>
        <taxon>Araneae</taxon>
        <taxon>Araneomorphae</taxon>
        <taxon>Entelegynae</taxon>
        <taxon>Araneoidea</taxon>
        <taxon>Nephilidae</taxon>
        <taxon>Trichonephila</taxon>
        <taxon>Trichonephila inaurata</taxon>
    </lineage>
</organism>
<dbReference type="SUPFAM" id="SSF52540">
    <property type="entry name" value="P-loop containing nucleoside triphosphate hydrolases"/>
    <property type="match status" value="1"/>
</dbReference>
<evidence type="ECO:0000313" key="10">
    <source>
        <dbReference type="EMBL" id="GFY39727.1"/>
    </source>
</evidence>
<comment type="caution">
    <text evidence="10">The sequence shown here is derived from an EMBL/GenBank/DDBJ whole genome shotgun (WGS) entry which is preliminary data.</text>
</comment>
<dbReference type="PANTHER" id="PTHR17204:SF25">
    <property type="entry name" value="RRM DOMAIN-CONTAINING PROTEIN"/>
    <property type="match status" value="1"/>
</dbReference>
<feature type="region of interest" description="Disordered" evidence="8">
    <location>
        <begin position="754"/>
        <end position="857"/>
    </location>
</feature>
<keyword evidence="3" id="KW-0677">Repeat</keyword>